<dbReference type="Gene3D" id="3.40.50.2300">
    <property type="match status" value="2"/>
</dbReference>
<dbReference type="EMBL" id="JGZE01000013">
    <property type="protein sequence ID" value="KFI76602.1"/>
    <property type="molecule type" value="Genomic_DNA"/>
</dbReference>
<dbReference type="RefSeq" id="WP_033512755.1">
    <property type="nucleotide sequence ID" value="NZ_JDUO01000007.1"/>
</dbReference>
<dbReference type="InterPro" id="IPR007487">
    <property type="entry name" value="ABC_transpt-TYRBP-like"/>
</dbReference>
<gene>
    <name evidence="2" type="ORF">BMON_1201</name>
</gene>
<keyword evidence="3" id="KW-1185">Reference proteome</keyword>
<dbReference type="eggNOG" id="COG2984">
    <property type="taxonomic scope" value="Bacteria"/>
</dbReference>
<dbReference type="AlphaFoldDB" id="A0A087C002"/>
<comment type="caution">
    <text evidence="2">The sequence shown here is derived from an EMBL/GenBank/DDBJ whole genome shotgun (WGS) entry which is preliminary data.</text>
</comment>
<keyword evidence="1" id="KW-1133">Transmembrane helix</keyword>
<dbReference type="NCBIfam" id="NF041285">
    <property type="entry name" value="ABC_SBP_TrpX"/>
    <property type="match status" value="1"/>
</dbReference>
<dbReference type="STRING" id="1437603.GCA_000771525_01603"/>
<dbReference type="PANTHER" id="PTHR35271:SF1">
    <property type="entry name" value="ABC TRANSPORTER, SUBSTRATE-BINDING LIPOPROTEIN"/>
    <property type="match status" value="1"/>
</dbReference>
<accession>A0A087C002</accession>
<evidence type="ECO:0000313" key="3">
    <source>
        <dbReference type="Proteomes" id="UP000029082"/>
    </source>
</evidence>
<dbReference type="CDD" id="cd06325">
    <property type="entry name" value="PBP1_ABC_unchar_transporter"/>
    <property type="match status" value="1"/>
</dbReference>
<dbReference type="Pfam" id="PF04392">
    <property type="entry name" value="ABC_sub_bind"/>
    <property type="match status" value="1"/>
</dbReference>
<reference evidence="2 3" key="1">
    <citation type="submission" date="2014-03" db="EMBL/GenBank/DDBJ databases">
        <title>Genomics of Bifidobacteria.</title>
        <authorList>
            <person name="Ventura M."/>
            <person name="Milani C."/>
            <person name="Lugli G.A."/>
        </authorList>
    </citation>
    <scope>NUCLEOTIDE SEQUENCE [LARGE SCALE GENOMIC DNA]</scope>
    <source>
        <strain evidence="2 3">DSM 21395</strain>
    </source>
</reference>
<keyword evidence="1" id="KW-0472">Membrane</keyword>
<feature type="transmembrane region" description="Helical" evidence="1">
    <location>
        <begin position="12"/>
        <end position="30"/>
    </location>
</feature>
<dbReference type="Proteomes" id="UP000029082">
    <property type="component" value="Unassembled WGS sequence"/>
</dbReference>
<proteinExistence type="predicted"/>
<dbReference type="InterPro" id="IPR028082">
    <property type="entry name" value="Peripla_BP_I"/>
</dbReference>
<dbReference type="SUPFAM" id="SSF53822">
    <property type="entry name" value="Periplasmic binding protein-like I"/>
    <property type="match status" value="1"/>
</dbReference>
<protein>
    <submittedName>
        <fullName evidence="2">ABC transporter substrate-binding protein</fullName>
    </submittedName>
</protein>
<name>A0A087C002_9BIFI</name>
<dbReference type="InterPro" id="IPR047776">
    <property type="entry name" value="ABC_SBP_TrpX-like"/>
</dbReference>
<keyword evidence="1" id="KW-0812">Transmembrane</keyword>
<sequence length="355" mass="36959">MSSHNTTSKGLMATIAAIALILVGVFMYYMGSMNAGRSSAGTSGGQQSAAAGAGAMKRIGILQYVTHPALDEIHRGIIDGLKQEGYVEGKNIEIFDQNGQADQSKLATMSQQLVGKHADALVGIATPAAQALANTTNKTPIVMSAVTDPVSAGLVKDMTHPGGNITGVSDQPPVAKQIDLGLKLMPHAKTVGMLYSSSEDNSKFQVDQATKQAEQRGLTVKKFAVPSSNEIAQTVQVMSGQVDFIYIPLDNTIANAMPTVVQEADKTGKPVITAVDTMVKQGGLATIGVNQYQLGIKTGQMAADILHGKAKPADTPVFTVSKGDTILNRSKAKELGITIPDDVAAGATIVGDSKQ</sequence>
<evidence type="ECO:0000256" key="1">
    <source>
        <dbReference type="SAM" id="Phobius"/>
    </source>
</evidence>
<evidence type="ECO:0000313" key="2">
    <source>
        <dbReference type="EMBL" id="KFI76602.1"/>
    </source>
</evidence>
<dbReference type="OrthoDB" id="9776955at2"/>
<organism evidence="2 3">
    <name type="scientific">Bifidobacterium mongoliense DSM 21395</name>
    <dbReference type="NCBI Taxonomy" id="1437603"/>
    <lineage>
        <taxon>Bacteria</taxon>
        <taxon>Bacillati</taxon>
        <taxon>Actinomycetota</taxon>
        <taxon>Actinomycetes</taxon>
        <taxon>Bifidobacteriales</taxon>
        <taxon>Bifidobacteriaceae</taxon>
        <taxon>Bifidobacterium</taxon>
    </lineage>
</organism>
<dbReference type="GeneID" id="93094624"/>
<dbReference type="PANTHER" id="PTHR35271">
    <property type="entry name" value="ABC TRANSPORTER, SUBSTRATE-BINDING LIPOPROTEIN-RELATED"/>
    <property type="match status" value="1"/>
</dbReference>